<dbReference type="Proteomes" id="UP000007013">
    <property type="component" value="Chromosome"/>
</dbReference>
<dbReference type="eggNOG" id="COG3597">
    <property type="taxonomic scope" value="Bacteria"/>
</dbReference>
<name>B1ZYK2_OPITP</name>
<evidence type="ECO:0000256" key="1">
    <source>
        <dbReference type="ARBA" id="ARBA00004141"/>
    </source>
</evidence>
<proteinExistence type="predicted"/>
<dbReference type="Pfam" id="PF05128">
    <property type="entry name" value="DUF697"/>
    <property type="match status" value="1"/>
</dbReference>
<evidence type="ECO:0000256" key="4">
    <source>
        <dbReference type="ARBA" id="ARBA00023136"/>
    </source>
</evidence>
<evidence type="ECO:0000256" key="5">
    <source>
        <dbReference type="SAM" id="Phobius"/>
    </source>
</evidence>
<dbReference type="EMBL" id="CP001032">
    <property type="protein sequence ID" value="ACB75238.1"/>
    <property type="molecule type" value="Genomic_DNA"/>
</dbReference>
<keyword evidence="4 5" id="KW-0472">Membrane</keyword>
<organism evidence="6 7">
    <name type="scientific">Opitutus terrae (strain DSM 11246 / JCM 15787 / PB90-1)</name>
    <dbReference type="NCBI Taxonomy" id="452637"/>
    <lineage>
        <taxon>Bacteria</taxon>
        <taxon>Pseudomonadati</taxon>
        <taxon>Verrucomicrobiota</taxon>
        <taxon>Opitutia</taxon>
        <taxon>Opitutales</taxon>
        <taxon>Opitutaceae</taxon>
        <taxon>Opitutus</taxon>
    </lineage>
</organism>
<dbReference type="KEGG" id="ote:Oter_1955"/>
<evidence type="ECO:0000313" key="7">
    <source>
        <dbReference type="Proteomes" id="UP000007013"/>
    </source>
</evidence>
<evidence type="ECO:0000256" key="2">
    <source>
        <dbReference type="ARBA" id="ARBA00022692"/>
    </source>
</evidence>
<dbReference type="OrthoDB" id="980719at2"/>
<feature type="transmembrane region" description="Helical" evidence="5">
    <location>
        <begin position="102"/>
        <end position="122"/>
    </location>
</feature>
<evidence type="ECO:0000256" key="3">
    <source>
        <dbReference type="ARBA" id="ARBA00022989"/>
    </source>
</evidence>
<evidence type="ECO:0000313" key="6">
    <source>
        <dbReference type="EMBL" id="ACB75238.1"/>
    </source>
</evidence>
<dbReference type="STRING" id="452637.Oter_1955"/>
<reference evidence="6 7" key="1">
    <citation type="journal article" date="2011" name="J. Bacteriol.">
        <title>Genome sequence of the verrucomicrobium Opitutus terrae PB90-1, an abundant inhabitant of rice paddy soil ecosystems.</title>
        <authorList>
            <person name="van Passel M.W."/>
            <person name="Kant R."/>
            <person name="Palva A."/>
            <person name="Copeland A."/>
            <person name="Lucas S."/>
            <person name="Lapidus A."/>
            <person name="Glavina del Rio T."/>
            <person name="Pitluck S."/>
            <person name="Goltsman E."/>
            <person name="Clum A."/>
            <person name="Sun H."/>
            <person name="Schmutz J."/>
            <person name="Larimer F.W."/>
            <person name="Land M.L."/>
            <person name="Hauser L."/>
            <person name="Kyrpides N."/>
            <person name="Mikhailova N."/>
            <person name="Richardson P.P."/>
            <person name="Janssen P.H."/>
            <person name="de Vos W.M."/>
            <person name="Smidt H."/>
        </authorList>
    </citation>
    <scope>NUCLEOTIDE SEQUENCE [LARGE SCALE GENOMIC DNA]</scope>
    <source>
        <strain evidence="7">DSM 11246 / JCM 15787 / PB90-1</strain>
    </source>
</reference>
<dbReference type="HOGENOM" id="CLU_076562_1_0_0"/>
<keyword evidence="2 5" id="KW-0812">Transmembrane</keyword>
<dbReference type="RefSeq" id="WP_012374775.1">
    <property type="nucleotide sequence ID" value="NC_010571.1"/>
</dbReference>
<keyword evidence="3 5" id="KW-1133">Transmembrane helix</keyword>
<accession>B1ZYK2</accession>
<comment type="subcellular location">
    <subcellularLocation>
        <location evidence="1">Membrane</location>
        <topology evidence="1">Multi-pass membrane protein</topology>
    </subcellularLocation>
</comment>
<sequence>MSASDTTVTLEPTTSRKTAADRIVLTSTMLGAGAGALPIPIWDAVAVTGVQLKMLADISSVYGVPFAENVGKSAVASLVGGLAPGMLAHGTFGIFFKMLPGVGSLVGAVALPVLAGGCTYAIGQVFIRHYESGGTLLTFNAKDFQASFTEEVKAGMKKVAAVKI</sequence>
<gene>
    <name evidence="6" type="ordered locus">Oter_1955</name>
</gene>
<dbReference type="GO" id="GO:0016020">
    <property type="term" value="C:membrane"/>
    <property type="evidence" value="ECO:0007669"/>
    <property type="project" value="UniProtKB-SubCell"/>
</dbReference>
<feature type="transmembrane region" description="Helical" evidence="5">
    <location>
        <begin position="75"/>
        <end position="96"/>
    </location>
</feature>
<dbReference type="AlphaFoldDB" id="B1ZYK2"/>
<dbReference type="InterPro" id="IPR021147">
    <property type="entry name" value="DUF697"/>
</dbReference>
<keyword evidence="7" id="KW-1185">Reference proteome</keyword>
<protein>
    <submittedName>
        <fullName evidence="6">Uncharacterized protein/domain associated with GTPase</fullName>
    </submittedName>
</protein>